<keyword evidence="6" id="KW-0808">Transferase</keyword>
<organism evidence="17 18">
    <name type="scientific">Gracilibacillus oryzae</name>
    <dbReference type="NCBI Taxonomy" id="1672701"/>
    <lineage>
        <taxon>Bacteria</taxon>
        <taxon>Bacillati</taxon>
        <taxon>Bacillota</taxon>
        <taxon>Bacilli</taxon>
        <taxon>Bacillales</taxon>
        <taxon>Bacillaceae</taxon>
        <taxon>Gracilibacillus</taxon>
    </lineage>
</organism>
<accession>A0A7C8GQH1</accession>
<dbReference type="NCBIfam" id="TIGR02074">
    <property type="entry name" value="PBP_1a_fam"/>
    <property type="match status" value="1"/>
</dbReference>
<keyword evidence="5" id="KW-0328">Glycosyltransferase</keyword>
<dbReference type="Pfam" id="PF00905">
    <property type="entry name" value="Transpeptidase"/>
    <property type="match status" value="1"/>
</dbReference>
<dbReference type="Proteomes" id="UP000480246">
    <property type="component" value="Unassembled WGS sequence"/>
</dbReference>
<feature type="compositionally biased region" description="Acidic residues" evidence="14">
    <location>
        <begin position="809"/>
        <end position="820"/>
    </location>
</feature>
<feature type="domain" description="Glycosyl transferase family 51" evidence="16">
    <location>
        <begin position="64"/>
        <end position="239"/>
    </location>
</feature>
<dbReference type="FunFam" id="1.10.3810.10:FF:000001">
    <property type="entry name" value="Penicillin-binding protein 1A"/>
    <property type="match status" value="1"/>
</dbReference>
<feature type="compositionally biased region" description="Low complexity" evidence="14">
    <location>
        <begin position="763"/>
        <end position="779"/>
    </location>
</feature>
<dbReference type="AlphaFoldDB" id="A0A7C8GQH1"/>
<dbReference type="GO" id="GO:0008955">
    <property type="term" value="F:peptidoglycan glycosyltransferase activity"/>
    <property type="evidence" value="ECO:0007669"/>
    <property type="project" value="UniProtKB-EC"/>
</dbReference>
<comment type="catalytic activity">
    <reaction evidence="13">
        <text>[GlcNAc-(1-&gt;4)-Mur2Ac(oyl-L-Ala-gamma-D-Glu-L-Lys-D-Ala-D-Ala)](n)-di-trans,octa-cis-undecaprenyl diphosphate + beta-D-GlcNAc-(1-&gt;4)-Mur2Ac(oyl-L-Ala-gamma-D-Glu-L-Lys-D-Ala-D-Ala)-di-trans,octa-cis-undecaprenyl diphosphate = [GlcNAc-(1-&gt;4)-Mur2Ac(oyl-L-Ala-gamma-D-Glu-L-Lys-D-Ala-D-Ala)](n+1)-di-trans,octa-cis-undecaprenyl diphosphate + di-trans,octa-cis-undecaprenyl diphosphate + H(+)</text>
        <dbReference type="Rhea" id="RHEA:23708"/>
        <dbReference type="Rhea" id="RHEA-COMP:9602"/>
        <dbReference type="Rhea" id="RHEA-COMP:9603"/>
        <dbReference type="ChEBI" id="CHEBI:15378"/>
        <dbReference type="ChEBI" id="CHEBI:58405"/>
        <dbReference type="ChEBI" id="CHEBI:60033"/>
        <dbReference type="ChEBI" id="CHEBI:78435"/>
        <dbReference type="EC" id="2.4.99.28"/>
    </reaction>
</comment>
<name>A0A7C8GQH1_9BACI</name>
<evidence type="ECO:0000256" key="8">
    <source>
        <dbReference type="ARBA" id="ARBA00022960"/>
    </source>
</evidence>
<evidence type="ECO:0000256" key="11">
    <source>
        <dbReference type="ARBA" id="ARBA00023316"/>
    </source>
</evidence>
<evidence type="ECO:0000313" key="17">
    <source>
        <dbReference type="EMBL" id="KAB8125830.1"/>
    </source>
</evidence>
<comment type="catalytic activity">
    <reaction evidence="12">
        <text>Preferential cleavage: (Ac)2-L-Lys-D-Ala-|-D-Ala. Also transpeptidation of peptidyl-alanyl moieties that are N-acyl substituents of D-alanine.</text>
        <dbReference type="EC" id="3.4.16.4"/>
    </reaction>
</comment>
<evidence type="ECO:0000313" key="18">
    <source>
        <dbReference type="Proteomes" id="UP000480246"/>
    </source>
</evidence>
<evidence type="ECO:0000256" key="14">
    <source>
        <dbReference type="SAM" id="MobiDB-lite"/>
    </source>
</evidence>
<protein>
    <submittedName>
        <fullName evidence="17">PBP1A family penicillin-binding protein</fullName>
    </submittedName>
</protein>
<keyword evidence="18" id="KW-1185">Reference proteome</keyword>
<dbReference type="InterPro" id="IPR023346">
    <property type="entry name" value="Lysozyme-like_dom_sf"/>
</dbReference>
<evidence type="ECO:0000256" key="10">
    <source>
        <dbReference type="ARBA" id="ARBA00023268"/>
    </source>
</evidence>
<evidence type="ECO:0000256" key="5">
    <source>
        <dbReference type="ARBA" id="ARBA00022676"/>
    </source>
</evidence>
<dbReference type="SUPFAM" id="SSF56601">
    <property type="entry name" value="beta-lactamase/transpeptidase-like"/>
    <property type="match status" value="1"/>
</dbReference>
<dbReference type="GO" id="GO:0009252">
    <property type="term" value="P:peptidoglycan biosynthetic process"/>
    <property type="evidence" value="ECO:0007669"/>
    <property type="project" value="UniProtKB-KW"/>
</dbReference>
<comment type="similarity">
    <text evidence="2">In the N-terminal section; belongs to the glycosyltransferase 51 family.</text>
</comment>
<keyword evidence="9" id="KW-0573">Peptidoglycan synthesis</keyword>
<keyword evidence="4" id="KW-0645">Protease</keyword>
<reference evidence="17 18" key="1">
    <citation type="submission" date="2019-10" db="EMBL/GenBank/DDBJ databases">
        <title>Gracilibacillus sp. nov. isolated from rice seeds.</title>
        <authorList>
            <person name="He S."/>
        </authorList>
    </citation>
    <scope>NUCLEOTIDE SEQUENCE [LARGE SCALE GENOMIC DNA]</scope>
    <source>
        <strain evidence="17 18">TD8</strain>
    </source>
</reference>
<dbReference type="InterPro" id="IPR036950">
    <property type="entry name" value="PBP_transglycosylase"/>
</dbReference>
<sequence length="852" mass="95548">MLTTKQKKKKKKGFTKLLLSLFLISCSLLIIGGITGFALINDAPPLKPSALENAKSSVIYDMNGEEVATISGKEHRLPVKIEDVPQMVQNAFLAVEDARFREHMGIDIMRIGGAVLANIKEGWGAEGGSTITQQVVKNTYLSPDKTLKRKAQEAYLAIKMEEEYTKDEILEIYLNKIYFGHGAYGIGAAAEVYFNKEVKDLTVEEAALLAGLPQRPSGYDPFNYPENAKQRRDIVLSLMEKHNFIPQEKKEQAQSISIKDSLHNEEKKQSYQYFIDYVVEELIAKDIPEDEIFTGGLKIYTTLDPHAQTYTEKVMTGTDSIPFPDNKFKAGVVLLDTKSGAIRAIGGNRDPKAQDVKRGFNYATHIQRQPGSTIKPILAYGPAIEYRQQSTYHQIKDEEIEVDGKTFKNYDDEFHGMMSMREALIESYNIPAIKTFLETDSDQALEFSSKLGINLEHAYPAYAIGGFGDEDGVSPLDMAGAYAAFGNQGTYHEPYTVTKIEYPNGESIEFESEAVKAMEAHTAYMITDMLVDVVQVGTGRLANIEGLPLAGKTGTTNPPEGIEEGSTDSWFVGYTTEYTAAVWSGYPSTSTEQYVKKEDARIARLLFKEIMAEVSKDVETEPFTKPSTVKKVEIDERNGRRASAYTPESRITTELFVAGTTLPTEYVPVQRPEQDNNEVNFTRPDPEPDEETEKEEQNEAENEETDRDTEEEKETAENTEDNEEQEQEETEKEDTEATDENDSNQSDNNEEQQNEQEDEQETSPSQNEGENPEENQGSQQEEDSQQDQGNQEEQDNQNQQENQETTDTNTEDTEVSDETVEQQSTPKKEDNTSEGETNTDSESSKKEVTSSE</sequence>
<keyword evidence="8" id="KW-0133">Cell shape</keyword>
<feature type="domain" description="Penicillin-binding protein transpeptidase" evidence="15">
    <location>
        <begin position="331"/>
        <end position="611"/>
    </location>
</feature>
<dbReference type="InterPro" id="IPR001264">
    <property type="entry name" value="Glyco_trans_51"/>
</dbReference>
<evidence type="ECO:0000256" key="3">
    <source>
        <dbReference type="ARBA" id="ARBA00022645"/>
    </source>
</evidence>
<keyword evidence="3" id="KW-0121">Carboxypeptidase</keyword>
<dbReference type="InterPro" id="IPR012338">
    <property type="entry name" value="Beta-lactam/transpept-like"/>
</dbReference>
<dbReference type="PANTHER" id="PTHR32282:SF29">
    <property type="entry name" value="PENICILLIN-BINDING PROTEIN 1A"/>
    <property type="match status" value="1"/>
</dbReference>
<dbReference type="EMBL" id="WEID01000124">
    <property type="protein sequence ID" value="KAB8125830.1"/>
    <property type="molecule type" value="Genomic_DNA"/>
</dbReference>
<dbReference type="OrthoDB" id="9766909at2"/>
<dbReference type="Gene3D" id="3.40.710.10">
    <property type="entry name" value="DD-peptidase/beta-lactamase superfamily"/>
    <property type="match status" value="1"/>
</dbReference>
<dbReference type="GO" id="GO:0008360">
    <property type="term" value="P:regulation of cell shape"/>
    <property type="evidence" value="ECO:0007669"/>
    <property type="project" value="UniProtKB-KW"/>
</dbReference>
<comment type="caution">
    <text evidence="17">The sequence shown here is derived from an EMBL/GenBank/DDBJ whole genome shotgun (WGS) entry which is preliminary data.</text>
</comment>
<dbReference type="GO" id="GO:0006508">
    <property type="term" value="P:proteolysis"/>
    <property type="evidence" value="ECO:0007669"/>
    <property type="project" value="UniProtKB-KW"/>
</dbReference>
<keyword evidence="11" id="KW-0961">Cell wall biogenesis/degradation</keyword>
<keyword evidence="10" id="KW-0511">Multifunctional enzyme</keyword>
<evidence type="ECO:0000256" key="9">
    <source>
        <dbReference type="ARBA" id="ARBA00022984"/>
    </source>
</evidence>
<dbReference type="Pfam" id="PF00912">
    <property type="entry name" value="Transgly"/>
    <property type="match status" value="1"/>
</dbReference>
<evidence type="ECO:0000256" key="12">
    <source>
        <dbReference type="ARBA" id="ARBA00034000"/>
    </source>
</evidence>
<feature type="compositionally biased region" description="Acidic residues" evidence="14">
    <location>
        <begin position="687"/>
        <end position="761"/>
    </location>
</feature>
<evidence type="ECO:0000256" key="6">
    <source>
        <dbReference type="ARBA" id="ARBA00022679"/>
    </source>
</evidence>
<dbReference type="InterPro" id="IPR001460">
    <property type="entry name" value="PCN-bd_Tpept"/>
</dbReference>
<evidence type="ECO:0000256" key="2">
    <source>
        <dbReference type="ARBA" id="ARBA00007739"/>
    </source>
</evidence>
<proteinExistence type="inferred from homology"/>
<feature type="compositionally biased region" description="Basic and acidic residues" evidence="14">
    <location>
        <begin position="842"/>
        <end position="852"/>
    </location>
</feature>
<dbReference type="GO" id="GO:0008658">
    <property type="term" value="F:penicillin binding"/>
    <property type="evidence" value="ECO:0007669"/>
    <property type="project" value="InterPro"/>
</dbReference>
<keyword evidence="7" id="KW-0378">Hydrolase</keyword>
<dbReference type="GO" id="GO:0009002">
    <property type="term" value="F:serine-type D-Ala-D-Ala carboxypeptidase activity"/>
    <property type="evidence" value="ECO:0007669"/>
    <property type="project" value="UniProtKB-EC"/>
</dbReference>
<feature type="compositionally biased region" description="Acidic residues" evidence="14">
    <location>
        <begin position="780"/>
        <end position="795"/>
    </location>
</feature>
<dbReference type="GO" id="GO:0030288">
    <property type="term" value="C:outer membrane-bounded periplasmic space"/>
    <property type="evidence" value="ECO:0007669"/>
    <property type="project" value="TreeGrafter"/>
</dbReference>
<dbReference type="SUPFAM" id="SSF53955">
    <property type="entry name" value="Lysozyme-like"/>
    <property type="match status" value="1"/>
</dbReference>
<gene>
    <name evidence="17" type="ORF">F9U64_21490</name>
</gene>
<evidence type="ECO:0000256" key="13">
    <source>
        <dbReference type="ARBA" id="ARBA00049902"/>
    </source>
</evidence>
<feature type="compositionally biased region" description="Low complexity" evidence="14">
    <location>
        <begin position="796"/>
        <end position="808"/>
    </location>
</feature>
<evidence type="ECO:0000256" key="1">
    <source>
        <dbReference type="ARBA" id="ARBA00007090"/>
    </source>
</evidence>
<evidence type="ECO:0000256" key="4">
    <source>
        <dbReference type="ARBA" id="ARBA00022670"/>
    </source>
</evidence>
<dbReference type="GO" id="GO:0071555">
    <property type="term" value="P:cell wall organization"/>
    <property type="evidence" value="ECO:0007669"/>
    <property type="project" value="UniProtKB-KW"/>
</dbReference>
<evidence type="ECO:0000259" key="15">
    <source>
        <dbReference type="Pfam" id="PF00905"/>
    </source>
</evidence>
<evidence type="ECO:0000259" key="16">
    <source>
        <dbReference type="Pfam" id="PF00912"/>
    </source>
</evidence>
<comment type="similarity">
    <text evidence="1">In the C-terminal section; belongs to the transpeptidase family.</text>
</comment>
<dbReference type="InterPro" id="IPR050396">
    <property type="entry name" value="Glycosyltr_51/Transpeptidase"/>
</dbReference>
<dbReference type="PANTHER" id="PTHR32282">
    <property type="entry name" value="BINDING PROTEIN TRANSPEPTIDASE, PUTATIVE-RELATED"/>
    <property type="match status" value="1"/>
</dbReference>
<feature type="region of interest" description="Disordered" evidence="14">
    <location>
        <begin position="665"/>
        <end position="852"/>
    </location>
</feature>
<dbReference type="Gene3D" id="1.10.3810.10">
    <property type="entry name" value="Biosynthetic peptidoglycan transglycosylase-like"/>
    <property type="match status" value="1"/>
</dbReference>
<evidence type="ECO:0000256" key="7">
    <source>
        <dbReference type="ARBA" id="ARBA00022801"/>
    </source>
</evidence>